<accession>A0A7D9HMN6</accession>
<protein>
    <submittedName>
        <fullName evidence="1">Uncharacterized protein</fullName>
    </submittedName>
</protein>
<dbReference type="AlphaFoldDB" id="A0A7D9HMN6"/>
<keyword evidence="2" id="KW-1185">Reference proteome</keyword>
<organism evidence="1 2">
    <name type="scientific">Paramuricea clavata</name>
    <name type="common">Red gorgonian</name>
    <name type="synonym">Violescent sea-whip</name>
    <dbReference type="NCBI Taxonomy" id="317549"/>
    <lineage>
        <taxon>Eukaryota</taxon>
        <taxon>Metazoa</taxon>
        <taxon>Cnidaria</taxon>
        <taxon>Anthozoa</taxon>
        <taxon>Octocorallia</taxon>
        <taxon>Malacalcyonacea</taxon>
        <taxon>Plexauridae</taxon>
        <taxon>Paramuricea</taxon>
    </lineage>
</organism>
<evidence type="ECO:0000313" key="2">
    <source>
        <dbReference type="Proteomes" id="UP001152795"/>
    </source>
</evidence>
<comment type="caution">
    <text evidence="1">The sequence shown here is derived from an EMBL/GenBank/DDBJ whole genome shotgun (WGS) entry which is preliminary data.</text>
</comment>
<gene>
    <name evidence="1" type="ORF">PACLA_8A040930</name>
</gene>
<evidence type="ECO:0000313" key="1">
    <source>
        <dbReference type="EMBL" id="CAB3986143.1"/>
    </source>
</evidence>
<dbReference type="Proteomes" id="UP001152795">
    <property type="component" value="Unassembled WGS sequence"/>
</dbReference>
<name>A0A7D9HMN6_PARCT</name>
<proteinExistence type="predicted"/>
<sequence length="120" mass="14550">MANAQKQNNLAMIQAELNEALERYEKEKRFFRELLKVKLFHDKDALRFLIESTRKELREKELNEERQKQSELEQQNHGPFYEPKYSVCFRTYSRDLLVPFEICSDENAKIFLNKPFTDDR</sequence>
<dbReference type="EMBL" id="CACRXK020000969">
    <property type="protein sequence ID" value="CAB3986143.1"/>
    <property type="molecule type" value="Genomic_DNA"/>
</dbReference>
<reference evidence="1" key="1">
    <citation type="submission" date="2020-04" db="EMBL/GenBank/DDBJ databases">
        <authorList>
            <person name="Alioto T."/>
            <person name="Alioto T."/>
            <person name="Gomez Garrido J."/>
        </authorList>
    </citation>
    <scope>NUCLEOTIDE SEQUENCE</scope>
    <source>
        <strain evidence="1">A484AB</strain>
    </source>
</reference>